<dbReference type="EMBL" id="MKIP01000034">
    <property type="protein sequence ID" value="OLP61001.1"/>
    <property type="molecule type" value="Genomic_DNA"/>
</dbReference>
<protein>
    <submittedName>
        <fullName evidence="1">Uncharacterized protein</fullName>
    </submittedName>
</protein>
<evidence type="ECO:0000313" key="1">
    <source>
        <dbReference type="EMBL" id="OLP61001.1"/>
    </source>
</evidence>
<keyword evidence="2" id="KW-1185">Reference proteome</keyword>
<gene>
    <name evidence="1" type="ORF">BJF93_02755</name>
</gene>
<sequence>MCMQCQAELGILNFLSLALVDIPESGLIETTCNRGHRTALVIQQSKFEILSEMGVRAIVNGFHRDAVFSFATSLERLYEFFIEAVCRKQGISRDAFSVVWKQMAKQSERQLGAFLTAFLLETRNTPNMLPRKQSEFRNEVVHKGRFPTREEAVQFGIAIFNCARAPLTVLRSPAYAEIIRDLTFERIDERSKHSLNAGLLTSTIGLVTPLSIMTADQPEDLEEIIAAYSSRPDLKRAVEEANALGEAISELINININRNIA</sequence>
<proteinExistence type="predicted"/>
<name>A0A1Q9AZ77_9HYPH</name>
<dbReference type="Proteomes" id="UP000186364">
    <property type="component" value="Unassembled WGS sequence"/>
</dbReference>
<accession>A0A1Q9AZ77</accession>
<reference evidence="1 2" key="1">
    <citation type="submission" date="2016-09" db="EMBL/GenBank/DDBJ databases">
        <title>Rhizobium sp. nov., a novel species isolated from the rice rhizosphere.</title>
        <authorList>
            <person name="Zhao J."/>
            <person name="Zhang X."/>
        </authorList>
    </citation>
    <scope>NUCLEOTIDE SEQUENCE [LARGE SCALE GENOMIC DNA]</scope>
    <source>
        <strain evidence="1 2">1.7048</strain>
    </source>
</reference>
<organism evidence="1 2">
    <name type="scientific">Xaviernesmea oryzae</name>
    <dbReference type="NCBI Taxonomy" id="464029"/>
    <lineage>
        <taxon>Bacteria</taxon>
        <taxon>Pseudomonadati</taxon>
        <taxon>Pseudomonadota</taxon>
        <taxon>Alphaproteobacteria</taxon>
        <taxon>Hyphomicrobiales</taxon>
        <taxon>Rhizobiaceae</taxon>
        <taxon>Rhizobium/Agrobacterium group</taxon>
        <taxon>Xaviernesmea</taxon>
    </lineage>
</organism>
<evidence type="ECO:0000313" key="2">
    <source>
        <dbReference type="Proteomes" id="UP000186364"/>
    </source>
</evidence>
<comment type="caution">
    <text evidence="1">The sequence shown here is derived from an EMBL/GenBank/DDBJ whole genome shotgun (WGS) entry which is preliminary data.</text>
</comment>
<dbReference type="AlphaFoldDB" id="A0A1Q9AZ77"/>